<dbReference type="EMBL" id="ML120423">
    <property type="protein sequence ID" value="RPA95645.1"/>
    <property type="molecule type" value="Genomic_DNA"/>
</dbReference>
<evidence type="ECO:0000313" key="2">
    <source>
        <dbReference type="Proteomes" id="UP000276215"/>
    </source>
</evidence>
<feature type="non-terminal residue" evidence="1">
    <location>
        <position position="100"/>
    </location>
</feature>
<name>A0A3N4JBN0_9PEZI</name>
<organism evidence="1 2">
    <name type="scientific">Choiromyces venosus 120613-1</name>
    <dbReference type="NCBI Taxonomy" id="1336337"/>
    <lineage>
        <taxon>Eukaryota</taxon>
        <taxon>Fungi</taxon>
        <taxon>Dikarya</taxon>
        <taxon>Ascomycota</taxon>
        <taxon>Pezizomycotina</taxon>
        <taxon>Pezizomycetes</taxon>
        <taxon>Pezizales</taxon>
        <taxon>Tuberaceae</taxon>
        <taxon>Choiromyces</taxon>
    </lineage>
</organism>
<proteinExistence type="predicted"/>
<gene>
    <name evidence="1" type="ORF">L873DRAFT_1774165</name>
</gene>
<evidence type="ECO:0000313" key="1">
    <source>
        <dbReference type="EMBL" id="RPA95645.1"/>
    </source>
</evidence>
<dbReference type="AlphaFoldDB" id="A0A3N4JBN0"/>
<accession>A0A3N4JBN0</accession>
<sequence length="100" mass="10869">MTTGTGLSDAYTITVAQTKAQSRNLTQTWTGGSMWISNAERSKQADELCHVFGVNIGYTHLDLGKVPAIQTLLGCTLGVLTFGETSSTVRLVHYTLQEYL</sequence>
<dbReference type="Proteomes" id="UP000276215">
    <property type="component" value="Unassembled WGS sequence"/>
</dbReference>
<protein>
    <submittedName>
        <fullName evidence="1">Uncharacterized protein</fullName>
    </submittedName>
</protein>
<dbReference type="OrthoDB" id="1577640at2759"/>
<keyword evidence="2" id="KW-1185">Reference proteome</keyword>
<reference evidence="1 2" key="1">
    <citation type="journal article" date="2018" name="Nat. Ecol. Evol.">
        <title>Pezizomycetes genomes reveal the molecular basis of ectomycorrhizal truffle lifestyle.</title>
        <authorList>
            <person name="Murat C."/>
            <person name="Payen T."/>
            <person name="Noel B."/>
            <person name="Kuo A."/>
            <person name="Morin E."/>
            <person name="Chen J."/>
            <person name="Kohler A."/>
            <person name="Krizsan K."/>
            <person name="Balestrini R."/>
            <person name="Da Silva C."/>
            <person name="Montanini B."/>
            <person name="Hainaut M."/>
            <person name="Levati E."/>
            <person name="Barry K.W."/>
            <person name="Belfiori B."/>
            <person name="Cichocki N."/>
            <person name="Clum A."/>
            <person name="Dockter R.B."/>
            <person name="Fauchery L."/>
            <person name="Guy J."/>
            <person name="Iotti M."/>
            <person name="Le Tacon F."/>
            <person name="Lindquist E.A."/>
            <person name="Lipzen A."/>
            <person name="Malagnac F."/>
            <person name="Mello A."/>
            <person name="Molinier V."/>
            <person name="Miyauchi S."/>
            <person name="Poulain J."/>
            <person name="Riccioni C."/>
            <person name="Rubini A."/>
            <person name="Sitrit Y."/>
            <person name="Splivallo R."/>
            <person name="Traeger S."/>
            <person name="Wang M."/>
            <person name="Zifcakova L."/>
            <person name="Wipf D."/>
            <person name="Zambonelli A."/>
            <person name="Paolocci F."/>
            <person name="Nowrousian M."/>
            <person name="Ottonello S."/>
            <person name="Baldrian P."/>
            <person name="Spatafora J.W."/>
            <person name="Henrissat B."/>
            <person name="Nagy L.G."/>
            <person name="Aury J.M."/>
            <person name="Wincker P."/>
            <person name="Grigoriev I.V."/>
            <person name="Bonfante P."/>
            <person name="Martin F.M."/>
        </authorList>
    </citation>
    <scope>NUCLEOTIDE SEQUENCE [LARGE SCALE GENOMIC DNA]</scope>
    <source>
        <strain evidence="1 2">120613-1</strain>
    </source>
</reference>